<keyword evidence="9 12" id="KW-0411">Iron-sulfur</keyword>
<evidence type="ECO:0000256" key="5">
    <source>
        <dbReference type="ARBA" id="ARBA00022485"/>
    </source>
</evidence>
<reference evidence="15 16" key="1">
    <citation type="journal article" date="2019" name="Int. J. Syst. Evol. Microbiol.">
        <title>The Global Catalogue of Microorganisms (GCM) 10K type strain sequencing project: providing services to taxonomists for standard genome sequencing and annotation.</title>
        <authorList>
            <consortium name="The Broad Institute Genomics Platform"/>
            <consortium name="The Broad Institute Genome Sequencing Center for Infectious Disease"/>
            <person name="Wu L."/>
            <person name="Ma J."/>
        </authorList>
    </citation>
    <scope>NUCLEOTIDE SEQUENCE [LARGE SCALE GENOMIC DNA]</scope>
    <source>
        <strain evidence="15 16">CGMCC 1.12859</strain>
    </source>
</reference>
<dbReference type="PRINTS" id="PR00415">
    <property type="entry name" value="ACONITASE"/>
</dbReference>
<dbReference type="EC" id="4.2.1.33" evidence="12"/>
<evidence type="ECO:0000256" key="1">
    <source>
        <dbReference type="ARBA" id="ARBA00000491"/>
    </source>
</evidence>
<keyword evidence="10 12" id="KW-0456">Lyase</keyword>
<evidence type="ECO:0000256" key="11">
    <source>
        <dbReference type="ARBA" id="ARBA00023304"/>
    </source>
</evidence>
<dbReference type="RefSeq" id="WP_379821737.1">
    <property type="nucleotide sequence ID" value="NZ_JBHUCZ010000003.1"/>
</dbReference>
<organism evidence="15 16">
    <name type="scientific">Halolamina litorea</name>
    <dbReference type="NCBI Taxonomy" id="1515593"/>
    <lineage>
        <taxon>Archaea</taxon>
        <taxon>Methanobacteriati</taxon>
        <taxon>Methanobacteriota</taxon>
        <taxon>Stenosarchaea group</taxon>
        <taxon>Halobacteria</taxon>
        <taxon>Halobacteriales</taxon>
        <taxon>Haloferacaceae</taxon>
    </lineage>
</organism>
<dbReference type="SUPFAM" id="SSF53732">
    <property type="entry name" value="Aconitase iron-sulfur domain"/>
    <property type="match status" value="1"/>
</dbReference>
<dbReference type="InterPro" id="IPR036008">
    <property type="entry name" value="Aconitase_4Fe-4S_dom"/>
</dbReference>
<dbReference type="PANTHER" id="PTHR43822:SF9">
    <property type="entry name" value="3-ISOPROPYLMALATE DEHYDRATASE"/>
    <property type="match status" value="1"/>
</dbReference>
<dbReference type="InterPro" id="IPR001030">
    <property type="entry name" value="Acoase/IPM_deHydtase_lsu_aba"/>
</dbReference>
<evidence type="ECO:0000256" key="6">
    <source>
        <dbReference type="ARBA" id="ARBA00022605"/>
    </source>
</evidence>
<keyword evidence="4 12" id="KW-0432">Leucine biosynthesis</keyword>
<sequence length="475" mass="50585">MSEGTLYDAVWDRHRVRRLPSGQDQLFVGLHLIHEVTSPQAFGMLEERGLDIAYPERTHATADHIVPTADRERPYGDDAAEAMMSELEENVAEAGLTFDHPDTGRQGIVHVVGPEQGLTQPGMTVVCGDSHTATHGAFGALAFGIGTSQIRDVFATGTVAMEKQAVRRIEVTGELGEGVSAKDLILTIIGELGTDGGVGYVYEYGGPAVESLSMEGRMTVCNMSIEGGARAGYVEPDETTYEWLRDTDAFESDPETFAELKEYWEAIRSGDDATYDDVVTIDASAIEPTVTWGTTPGQTAGISEPVPEPADLPPEDRAVAERAQAHMGVDPGEPMAGFPIDVAFLGSCTNARLSDLRAAAEIVEGREVADDVRGLVVPGSQRVKAAAEAEGLDDVFREAGFEWRGAGCSMCLGMNDDQLVGDEVCASSSNRNFVGRQGSADGRTVLMSPEMVAAAAVTGELTDVRELDAAPEVAR</sequence>
<feature type="compositionally biased region" description="Polar residues" evidence="13">
    <location>
        <begin position="291"/>
        <end position="301"/>
    </location>
</feature>
<feature type="region of interest" description="Disordered" evidence="13">
    <location>
        <begin position="290"/>
        <end position="313"/>
    </location>
</feature>
<feature type="domain" description="Aconitase/3-isopropylmalate dehydratase large subunit alpha/beta/alpha" evidence="14">
    <location>
        <begin position="9"/>
        <end position="459"/>
    </location>
</feature>
<evidence type="ECO:0000256" key="10">
    <source>
        <dbReference type="ARBA" id="ARBA00023239"/>
    </source>
</evidence>
<dbReference type="Proteomes" id="UP001597139">
    <property type="component" value="Unassembled WGS sequence"/>
</dbReference>
<keyword evidence="5 12" id="KW-0004">4Fe-4S</keyword>
<comment type="caution">
    <text evidence="15">The sequence shown here is derived from an EMBL/GenBank/DDBJ whole genome shotgun (WGS) entry which is preliminary data.</text>
</comment>
<evidence type="ECO:0000256" key="9">
    <source>
        <dbReference type="ARBA" id="ARBA00023014"/>
    </source>
</evidence>
<dbReference type="Pfam" id="PF00330">
    <property type="entry name" value="Aconitase"/>
    <property type="match status" value="1"/>
</dbReference>
<dbReference type="AlphaFoldDB" id="A0ABD6BRU2"/>
<dbReference type="PROSITE" id="PS00450">
    <property type="entry name" value="ACONITASE_1"/>
    <property type="match status" value="1"/>
</dbReference>
<keyword evidence="16" id="KW-1185">Reference proteome</keyword>
<dbReference type="NCBIfam" id="NF009116">
    <property type="entry name" value="PRK12466.1"/>
    <property type="match status" value="1"/>
</dbReference>
<evidence type="ECO:0000256" key="3">
    <source>
        <dbReference type="ARBA" id="ARBA00004729"/>
    </source>
</evidence>
<comment type="subunit">
    <text evidence="12">Heterodimer of LeuC and LeuD.</text>
</comment>
<dbReference type="CDD" id="cd01583">
    <property type="entry name" value="IPMI"/>
    <property type="match status" value="1"/>
</dbReference>
<comment type="similarity">
    <text evidence="12">Belongs to the aconitase/IPM isomerase family. LeuC type 1 subfamily.</text>
</comment>
<evidence type="ECO:0000256" key="7">
    <source>
        <dbReference type="ARBA" id="ARBA00022723"/>
    </source>
</evidence>
<dbReference type="PANTHER" id="PTHR43822">
    <property type="entry name" value="HOMOACONITASE, MITOCHONDRIAL-RELATED"/>
    <property type="match status" value="1"/>
</dbReference>
<accession>A0ABD6BRU2</accession>
<dbReference type="InterPro" id="IPR033941">
    <property type="entry name" value="IPMI_cat"/>
</dbReference>
<keyword evidence="6 12" id="KW-0028">Amino-acid biosynthesis</keyword>
<dbReference type="PROSITE" id="PS01244">
    <property type="entry name" value="ACONITASE_2"/>
    <property type="match status" value="1"/>
</dbReference>
<dbReference type="NCBIfam" id="TIGR00170">
    <property type="entry name" value="leuC"/>
    <property type="match status" value="1"/>
</dbReference>
<dbReference type="EMBL" id="JBHUCZ010000003">
    <property type="protein sequence ID" value="MFD1567330.1"/>
    <property type="molecule type" value="Genomic_DNA"/>
</dbReference>
<feature type="binding site" evidence="12">
    <location>
        <position position="411"/>
    </location>
    <ligand>
        <name>[4Fe-4S] cluster</name>
        <dbReference type="ChEBI" id="CHEBI:49883"/>
    </ligand>
</feature>
<evidence type="ECO:0000256" key="13">
    <source>
        <dbReference type="SAM" id="MobiDB-lite"/>
    </source>
</evidence>
<dbReference type="GO" id="GO:0009098">
    <property type="term" value="P:L-leucine biosynthetic process"/>
    <property type="evidence" value="ECO:0007669"/>
    <property type="project" value="UniProtKB-UniRule"/>
</dbReference>
<dbReference type="InterPro" id="IPR004430">
    <property type="entry name" value="3-IsopropMal_deHydase_lsu"/>
</dbReference>
<keyword evidence="7 12" id="KW-0479">Metal-binding</keyword>
<evidence type="ECO:0000313" key="16">
    <source>
        <dbReference type="Proteomes" id="UP001597139"/>
    </source>
</evidence>
<name>A0ABD6BRU2_9EURY</name>
<dbReference type="HAMAP" id="MF_01026">
    <property type="entry name" value="LeuC_type1"/>
    <property type="match status" value="1"/>
</dbReference>
<evidence type="ECO:0000256" key="4">
    <source>
        <dbReference type="ARBA" id="ARBA00022430"/>
    </source>
</evidence>
<feature type="binding site" evidence="12">
    <location>
        <position position="348"/>
    </location>
    <ligand>
        <name>[4Fe-4S] cluster</name>
        <dbReference type="ChEBI" id="CHEBI:49883"/>
    </ligand>
</feature>
<evidence type="ECO:0000313" key="15">
    <source>
        <dbReference type="EMBL" id="MFD1567330.1"/>
    </source>
</evidence>
<keyword evidence="8 12" id="KW-0408">Iron</keyword>
<proteinExistence type="inferred from homology"/>
<comment type="function">
    <text evidence="2 12">Catalyzes the isomerization between 2-isopropylmalate and 3-isopropylmalate, via the formation of 2-isopropylmaleate.</text>
</comment>
<dbReference type="GO" id="GO:0003861">
    <property type="term" value="F:3-isopropylmalate dehydratase activity"/>
    <property type="evidence" value="ECO:0007669"/>
    <property type="project" value="UniProtKB-UniRule"/>
</dbReference>
<comment type="cofactor">
    <cofactor evidence="12">
        <name>[4Fe-4S] cluster</name>
        <dbReference type="ChEBI" id="CHEBI:49883"/>
    </cofactor>
    <text evidence="12">Binds 1 [4Fe-4S] cluster per subunit.</text>
</comment>
<gene>
    <name evidence="12 15" type="primary">leuC</name>
    <name evidence="15" type="ORF">ACFSAU_07480</name>
</gene>
<evidence type="ECO:0000256" key="12">
    <source>
        <dbReference type="HAMAP-Rule" id="MF_01026"/>
    </source>
</evidence>
<evidence type="ECO:0000256" key="2">
    <source>
        <dbReference type="ARBA" id="ARBA00002695"/>
    </source>
</evidence>
<keyword evidence="11 12" id="KW-0100">Branched-chain amino acid biosynthesis</keyword>
<comment type="pathway">
    <text evidence="3 12">Amino-acid biosynthesis; L-leucine biosynthesis; L-leucine from 3-methyl-2-oxobutanoate: step 2/4.</text>
</comment>
<dbReference type="InterPro" id="IPR018136">
    <property type="entry name" value="Aconitase_4Fe-4S_BS"/>
</dbReference>
<dbReference type="InterPro" id="IPR050067">
    <property type="entry name" value="IPM_dehydratase_rel_enz"/>
</dbReference>
<protein>
    <recommendedName>
        <fullName evidence="12">3-isopropylmalate dehydratase large subunit</fullName>
        <ecNumber evidence="12">4.2.1.33</ecNumber>
    </recommendedName>
    <alternativeName>
        <fullName evidence="12">Alpha-IPM isomerase</fullName>
        <shortName evidence="12">IPMI</shortName>
    </alternativeName>
    <alternativeName>
        <fullName evidence="12">Isopropylmalate isomerase</fullName>
    </alternativeName>
</protein>
<dbReference type="GO" id="GO:0051539">
    <property type="term" value="F:4 iron, 4 sulfur cluster binding"/>
    <property type="evidence" value="ECO:0007669"/>
    <property type="project" value="UniProtKB-KW"/>
</dbReference>
<dbReference type="InterPro" id="IPR015931">
    <property type="entry name" value="Acnase/IPM_dHydase_lsu_aba_1/3"/>
</dbReference>
<feature type="binding site" evidence="12">
    <location>
        <position position="408"/>
    </location>
    <ligand>
        <name>[4Fe-4S] cluster</name>
        <dbReference type="ChEBI" id="CHEBI:49883"/>
    </ligand>
</feature>
<evidence type="ECO:0000256" key="8">
    <source>
        <dbReference type="ARBA" id="ARBA00023004"/>
    </source>
</evidence>
<dbReference type="GO" id="GO:0046872">
    <property type="term" value="F:metal ion binding"/>
    <property type="evidence" value="ECO:0007669"/>
    <property type="project" value="UniProtKB-KW"/>
</dbReference>
<dbReference type="NCBIfam" id="NF004016">
    <property type="entry name" value="PRK05478.1"/>
    <property type="match status" value="1"/>
</dbReference>
<dbReference type="Gene3D" id="3.30.499.10">
    <property type="entry name" value="Aconitase, domain 3"/>
    <property type="match status" value="2"/>
</dbReference>
<comment type="catalytic activity">
    <reaction evidence="1 12">
        <text>(2R,3S)-3-isopropylmalate = (2S)-2-isopropylmalate</text>
        <dbReference type="Rhea" id="RHEA:32287"/>
        <dbReference type="ChEBI" id="CHEBI:1178"/>
        <dbReference type="ChEBI" id="CHEBI:35121"/>
        <dbReference type="EC" id="4.2.1.33"/>
    </reaction>
</comment>
<evidence type="ECO:0000259" key="14">
    <source>
        <dbReference type="Pfam" id="PF00330"/>
    </source>
</evidence>